<evidence type="ECO:0000256" key="1">
    <source>
        <dbReference type="ARBA" id="ARBA00022737"/>
    </source>
</evidence>
<dbReference type="Proteomes" id="UP001396334">
    <property type="component" value="Unassembled WGS sequence"/>
</dbReference>
<dbReference type="Pfam" id="PF03107">
    <property type="entry name" value="C1_2"/>
    <property type="match status" value="1"/>
</dbReference>
<protein>
    <recommendedName>
        <fullName evidence="2">DC1 domain-containing protein</fullName>
    </recommendedName>
</protein>
<accession>A0ABR2Q5I8</accession>
<feature type="domain" description="DC1" evidence="2">
    <location>
        <begin position="23"/>
        <end position="63"/>
    </location>
</feature>
<proteinExistence type="predicted"/>
<evidence type="ECO:0000313" key="3">
    <source>
        <dbReference type="EMBL" id="KAK8995949.1"/>
    </source>
</evidence>
<name>A0ABR2Q5I8_9ROSI</name>
<gene>
    <name evidence="3" type="ORF">V6N11_076202</name>
</gene>
<dbReference type="PANTHER" id="PTHR46288:SF27">
    <property type="entry name" value="CYSTEINE_HISTIDINE-RICH C1 DOMAIN FAMILY PROTEIN"/>
    <property type="match status" value="1"/>
</dbReference>
<organism evidence="3 4">
    <name type="scientific">Hibiscus sabdariffa</name>
    <name type="common">roselle</name>
    <dbReference type="NCBI Taxonomy" id="183260"/>
    <lineage>
        <taxon>Eukaryota</taxon>
        <taxon>Viridiplantae</taxon>
        <taxon>Streptophyta</taxon>
        <taxon>Embryophyta</taxon>
        <taxon>Tracheophyta</taxon>
        <taxon>Spermatophyta</taxon>
        <taxon>Magnoliopsida</taxon>
        <taxon>eudicotyledons</taxon>
        <taxon>Gunneridae</taxon>
        <taxon>Pentapetalae</taxon>
        <taxon>rosids</taxon>
        <taxon>malvids</taxon>
        <taxon>Malvales</taxon>
        <taxon>Malvaceae</taxon>
        <taxon>Malvoideae</taxon>
        <taxon>Hibiscus</taxon>
    </lineage>
</organism>
<comment type="caution">
    <text evidence="3">The sequence shown here is derived from an EMBL/GenBank/DDBJ whole genome shotgun (WGS) entry which is preliminary data.</text>
</comment>
<evidence type="ECO:0000313" key="4">
    <source>
        <dbReference type="Proteomes" id="UP001396334"/>
    </source>
</evidence>
<keyword evidence="4" id="KW-1185">Reference proteome</keyword>
<dbReference type="InterPro" id="IPR004146">
    <property type="entry name" value="DC1"/>
</dbReference>
<dbReference type="SUPFAM" id="SSF57889">
    <property type="entry name" value="Cysteine-rich domain"/>
    <property type="match status" value="1"/>
</dbReference>
<reference evidence="3 4" key="1">
    <citation type="journal article" date="2024" name="G3 (Bethesda)">
        <title>Genome assembly of Hibiscus sabdariffa L. provides insights into metabolisms of medicinal natural products.</title>
        <authorList>
            <person name="Kim T."/>
        </authorList>
    </citation>
    <scope>NUCLEOTIDE SEQUENCE [LARGE SCALE GENOMIC DNA]</scope>
    <source>
        <strain evidence="3">TK-2024</strain>
        <tissue evidence="3">Old leaves</tissue>
    </source>
</reference>
<evidence type="ECO:0000259" key="2">
    <source>
        <dbReference type="Pfam" id="PF03107"/>
    </source>
</evidence>
<dbReference type="InterPro" id="IPR046349">
    <property type="entry name" value="C1-like_sf"/>
</dbReference>
<dbReference type="PANTHER" id="PTHR46288">
    <property type="entry name" value="PHORBOL-ESTER/DAG-TYPE DOMAIN-CONTAINING PROTEIN"/>
    <property type="match status" value="1"/>
</dbReference>
<dbReference type="EMBL" id="JBBPBN010000045">
    <property type="protein sequence ID" value="KAK8995949.1"/>
    <property type="molecule type" value="Genomic_DNA"/>
</dbReference>
<sequence length="117" mass="13438">MEGEAHRPVPDEQCEMKGEMELHPLLFIQHQGKEALCLGCRKPIEGSSYCCSSCQFHLHETCAKLELAPEIRHHSHPLHPLVFLPQSPYPQRSSCRCNLCHRVFEDLFITVLLVHLI</sequence>
<keyword evidence="1" id="KW-0677">Repeat</keyword>